<proteinExistence type="inferred from homology"/>
<dbReference type="Pfam" id="PF02522">
    <property type="entry name" value="Antibiotic_NAT"/>
    <property type="match status" value="1"/>
</dbReference>
<dbReference type="InterPro" id="IPR028345">
    <property type="entry name" value="Antibiotic_NAT-like"/>
</dbReference>
<reference evidence="3 4" key="1">
    <citation type="submission" date="2023-09" db="EMBL/GenBank/DDBJ databases">
        <authorList>
            <person name="Rey-Velasco X."/>
        </authorList>
    </citation>
    <scope>NUCLEOTIDE SEQUENCE [LARGE SCALE GENOMIC DNA]</scope>
    <source>
        <strain evidence="3 4">F260</strain>
    </source>
</reference>
<evidence type="ECO:0000256" key="2">
    <source>
        <dbReference type="RuleBase" id="RU365031"/>
    </source>
</evidence>
<comment type="caution">
    <text evidence="3">The sequence shown here is derived from an EMBL/GenBank/DDBJ whole genome shotgun (WGS) entry which is preliminary data.</text>
</comment>
<evidence type="ECO:0000313" key="3">
    <source>
        <dbReference type="EMBL" id="MDT0645910.1"/>
    </source>
</evidence>
<keyword evidence="2" id="KW-0046">Antibiotic resistance</keyword>
<dbReference type="RefSeq" id="WP_311494097.1">
    <property type="nucleotide sequence ID" value="NZ_JAVRHO010000005.1"/>
</dbReference>
<keyword evidence="2" id="KW-0012">Acyltransferase</keyword>
<comment type="catalytic activity">
    <reaction evidence="2">
        <text>a 2-deoxystreptamine antibiotic + acetyl-CoA = an N(3)-acetyl-2-deoxystreptamine antibiotic + CoA + H(+)</text>
        <dbReference type="Rhea" id="RHEA:12665"/>
        <dbReference type="ChEBI" id="CHEBI:15378"/>
        <dbReference type="ChEBI" id="CHEBI:57287"/>
        <dbReference type="ChEBI" id="CHEBI:57288"/>
        <dbReference type="ChEBI" id="CHEBI:57921"/>
        <dbReference type="ChEBI" id="CHEBI:77452"/>
        <dbReference type="EC" id="2.3.1.81"/>
    </reaction>
</comment>
<keyword evidence="4" id="KW-1185">Reference proteome</keyword>
<dbReference type="EMBL" id="JAVRHO010000005">
    <property type="protein sequence ID" value="MDT0645910.1"/>
    <property type="molecule type" value="Genomic_DNA"/>
</dbReference>
<sequence>MKLSDIEGIFKEVNIPKNEILFLHVKLKGIADQIPYPNLSKQIIAVLDDLYQPKTILIPTFTYSYTKSGIFNKLSSNSEVGRFGEEIRNQFDPVHRTSNPVFNVIDTNRYFEKFELKEESAFGEDSLMHLLHNLGHVVININVDEFISTYLHFLEYHYKVPYRYNKNFPGEVILSDEDKKEINYQYHVRDLDKHTSWDRHKIKTTLHKEGGLKIHQSGNVEVVWSHSKTMEKILGQKLEADKNFLLSYKL</sequence>
<dbReference type="InterPro" id="IPR003679">
    <property type="entry name" value="Amioglycoside_AcTrfase"/>
</dbReference>
<gene>
    <name evidence="3" type="ORF">RM545_04350</name>
</gene>
<accession>A0ABU3CIY1</accession>
<comment type="similarity">
    <text evidence="2">Belongs to the antibiotic N-acetyltransferase family.</text>
</comment>
<organism evidence="3 4">
    <name type="scientific">Autumnicola lenta</name>
    <dbReference type="NCBI Taxonomy" id="3075593"/>
    <lineage>
        <taxon>Bacteria</taxon>
        <taxon>Pseudomonadati</taxon>
        <taxon>Bacteroidota</taxon>
        <taxon>Flavobacteriia</taxon>
        <taxon>Flavobacteriales</taxon>
        <taxon>Flavobacteriaceae</taxon>
        <taxon>Autumnicola</taxon>
    </lineage>
</organism>
<dbReference type="SUPFAM" id="SSF110710">
    <property type="entry name" value="TTHA0583/YokD-like"/>
    <property type="match status" value="1"/>
</dbReference>
<evidence type="ECO:0000313" key="4">
    <source>
        <dbReference type="Proteomes" id="UP001245285"/>
    </source>
</evidence>
<protein>
    <recommendedName>
        <fullName evidence="1 2">Aminoglycoside N(3)-acetyltransferase</fullName>
        <ecNumber evidence="2">2.3.1.-</ecNumber>
    </recommendedName>
</protein>
<dbReference type="EC" id="2.3.1.-" evidence="2"/>
<name>A0ABU3CIY1_9FLAO</name>
<keyword evidence="2" id="KW-0808">Transferase</keyword>
<dbReference type="Proteomes" id="UP001245285">
    <property type="component" value="Unassembled WGS sequence"/>
</dbReference>
<evidence type="ECO:0000256" key="1">
    <source>
        <dbReference type="ARBA" id="ARBA00012882"/>
    </source>
</evidence>